<evidence type="ECO:0000256" key="1">
    <source>
        <dbReference type="SAM" id="Phobius"/>
    </source>
</evidence>
<keyword evidence="1" id="KW-0472">Membrane</keyword>
<sequence>MGIIQTATLTLLGLIIGFSFSMAIARYDQRKVLEEAEANAIGTEFLRADLLPPKLAATTKASLLDYVDQRINFYSYQEQEVGKIIKQRTSELQSTLWNDLLPVMKNQTNAMHVLIASGMNEVINSEGYTQAAWWNRIPLMAWGLMAAIAICANLVVGYGAQNFKGNVGLFMLLPFVIATSFFLIADIDSPRGGIIKVEPRNLIQLKKSLSQLIEVQAPQAKAAQSK</sequence>
<keyword evidence="1" id="KW-1133">Transmembrane helix</keyword>
<feature type="transmembrane region" description="Helical" evidence="1">
    <location>
        <begin position="6"/>
        <end position="25"/>
    </location>
</feature>
<dbReference type="Proteomes" id="UP001161160">
    <property type="component" value="Unassembled WGS sequence"/>
</dbReference>
<organism evidence="2 3">
    <name type="scientific">Polynucleobacter sphagniphilus</name>
    <dbReference type="NCBI Taxonomy" id="1743169"/>
    <lineage>
        <taxon>Bacteria</taxon>
        <taxon>Pseudomonadati</taxon>
        <taxon>Pseudomonadota</taxon>
        <taxon>Betaproteobacteria</taxon>
        <taxon>Burkholderiales</taxon>
        <taxon>Burkholderiaceae</taxon>
        <taxon>Polynucleobacter</taxon>
    </lineage>
</organism>
<dbReference type="GeneID" id="83595320"/>
<dbReference type="InterPro" id="IPR025333">
    <property type="entry name" value="DUF4239"/>
</dbReference>
<comment type="caution">
    <text evidence="2">The sequence shown here is derived from an EMBL/GenBank/DDBJ whole genome shotgun (WGS) entry which is preliminary data.</text>
</comment>
<proteinExistence type="predicted"/>
<evidence type="ECO:0000313" key="2">
    <source>
        <dbReference type="EMBL" id="MDH6503170.1"/>
    </source>
</evidence>
<name>A0AA43S4A3_9BURK</name>
<protein>
    <recommendedName>
        <fullName evidence="4">DUF4239 domain-containing protein</fullName>
    </recommendedName>
</protein>
<dbReference type="EMBL" id="JARXYA010000002">
    <property type="protein sequence ID" value="MDH6503170.1"/>
    <property type="molecule type" value="Genomic_DNA"/>
</dbReference>
<evidence type="ECO:0008006" key="4">
    <source>
        <dbReference type="Google" id="ProtNLM"/>
    </source>
</evidence>
<keyword evidence="1" id="KW-0812">Transmembrane</keyword>
<reference evidence="2" key="1">
    <citation type="submission" date="2023-04" db="EMBL/GenBank/DDBJ databases">
        <title>Genome Encyclopedia of Bacteria and Archaea VI: Functional Genomics of Type Strains.</title>
        <authorList>
            <person name="Whitman W."/>
        </authorList>
    </citation>
    <scope>NUCLEOTIDE SEQUENCE</scope>
    <source>
        <strain evidence="2">Enz.4-51</strain>
    </source>
</reference>
<accession>A0AA43S4A3</accession>
<feature type="transmembrane region" description="Helical" evidence="1">
    <location>
        <begin position="139"/>
        <end position="160"/>
    </location>
</feature>
<keyword evidence="3" id="KW-1185">Reference proteome</keyword>
<gene>
    <name evidence="2" type="ORF">M2127_000457</name>
</gene>
<dbReference type="Pfam" id="PF14023">
    <property type="entry name" value="Bestrophin-like"/>
    <property type="match status" value="1"/>
</dbReference>
<dbReference type="AlphaFoldDB" id="A0AA43S4A3"/>
<dbReference type="RefSeq" id="WP_143742131.1">
    <property type="nucleotide sequence ID" value="NZ_JARXVW010000001.1"/>
</dbReference>
<evidence type="ECO:0000313" key="3">
    <source>
        <dbReference type="Proteomes" id="UP001161160"/>
    </source>
</evidence>
<feature type="transmembrane region" description="Helical" evidence="1">
    <location>
        <begin position="166"/>
        <end position="185"/>
    </location>
</feature>